<dbReference type="GO" id="GO:0019748">
    <property type="term" value="P:secondary metabolic process"/>
    <property type="evidence" value="ECO:0007669"/>
    <property type="project" value="TreeGrafter"/>
</dbReference>
<dbReference type="SUPFAM" id="SSF51556">
    <property type="entry name" value="Metallo-dependent hydrolases"/>
    <property type="match status" value="1"/>
</dbReference>
<dbReference type="Pfam" id="PF04909">
    <property type="entry name" value="Amidohydro_2"/>
    <property type="match status" value="1"/>
</dbReference>
<evidence type="ECO:0000313" key="5">
    <source>
        <dbReference type="EMBL" id="KZM27161.1"/>
    </source>
</evidence>
<feature type="domain" description="Amidohydrolase-related" evidence="4">
    <location>
        <begin position="98"/>
        <end position="347"/>
    </location>
</feature>
<evidence type="ECO:0000256" key="3">
    <source>
        <dbReference type="RuleBase" id="RU366045"/>
    </source>
</evidence>
<evidence type="ECO:0000256" key="2">
    <source>
        <dbReference type="ARBA" id="ARBA00023239"/>
    </source>
</evidence>
<dbReference type="PANTHER" id="PTHR21240:SF30">
    <property type="entry name" value="AMIDOHYDROLASE-RELATED DOMAIN-CONTAINING PROTEIN-RELATED"/>
    <property type="match status" value="1"/>
</dbReference>
<evidence type="ECO:0000313" key="6">
    <source>
        <dbReference type="Proteomes" id="UP000076837"/>
    </source>
</evidence>
<reference evidence="5 6" key="1">
    <citation type="journal article" date="2016" name="Sci. Rep.">
        <title>Draft genome sequencing and secretome analysis of fungal phytopathogen Ascochyta rabiei provides insight into the necrotrophic effector repertoire.</title>
        <authorList>
            <person name="Verma S."/>
            <person name="Gazara R.K."/>
            <person name="Nizam S."/>
            <person name="Parween S."/>
            <person name="Chattopadhyay D."/>
            <person name="Verma P.K."/>
        </authorList>
    </citation>
    <scope>NUCLEOTIDE SEQUENCE [LARGE SCALE GENOMIC DNA]</scope>
    <source>
        <strain evidence="5 6">ArDII</strain>
    </source>
</reference>
<keyword evidence="2 3" id="KW-0456">Lyase</keyword>
<accession>A0A163KQ21</accession>
<dbReference type="STRING" id="5454.A0A163KQ21"/>
<dbReference type="Proteomes" id="UP000076837">
    <property type="component" value="Unassembled WGS sequence"/>
</dbReference>
<dbReference type="EMBL" id="JYNV01000077">
    <property type="protein sequence ID" value="KZM27161.1"/>
    <property type="molecule type" value="Genomic_DNA"/>
</dbReference>
<dbReference type="GO" id="GO:0005829">
    <property type="term" value="C:cytosol"/>
    <property type="evidence" value="ECO:0007669"/>
    <property type="project" value="TreeGrafter"/>
</dbReference>
<name>A0A163KQ21_DIDRA</name>
<dbReference type="GO" id="GO:0016787">
    <property type="term" value="F:hydrolase activity"/>
    <property type="evidence" value="ECO:0007669"/>
    <property type="project" value="InterPro"/>
</dbReference>
<protein>
    <submittedName>
        <fullName evidence="5">Catalytic</fullName>
    </submittedName>
</protein>
<evidence type="ECO:0000256" key="1">
    <source>
        <dbReference type="ARBA" id="ARBA00022793"/>
    </source>
</evidence>
<dbReference type="Gene3D" id="3.20.20.140">
    <property type="entry name" value="Metal-dependent hydrolases"/>
    <property type="match status" value="1"/>
</dbReference>
<comment type="similarity">
    <text evidence="3">Belongs to the metallo-dependent hydrolases superfamily.</text>
</comment>
<evidence type="ECO:0000259" key="4">
    <source>
        <dbReference type="Pfam" id="PF04909"/>
    </source>
</evidence>
<dbReference type="PANTHER" id="PTHR21240">
    <property type="entry name" value="2-AMINO-3-CARBOXYLMUCONATE-6-SEMIALDEHYDE DECARBOXYLASE"/>
    <property type="match status" value="1"/>
</dbReference>
<dbReference type="GO" id="GO:0016831">
    <property type="term" value="F:carboxy-lyase activity"/>
    <property type="evidence" value="ECO:0007669"/>
    <property type="project" value="UniProtKB-KW"/>
</dbReference>
<comment type="caution">
    <text evidence="5">The sequence shown here is derived from an EMBL/GenBank/DDBJ whole genome shotgun (WGS) entry which is preliminary data.</text>
</comment>
<keyword evidence="1 3" id="KW-0210">Decarboxylase</keyword>
<organism evidence="5 6">
    <name type="scientific">Didymella rabiei</name>
    <name type="common">Chickpea ascochyta blight fungus</name>
    <name type="synonym">Mycosphaerella rabiei</name>
    <dbReference type="NCBI Taxonomy" id="5454"/>
    <lineage>
        <taxon>Eukaryota</taxon>
        <taxon>Fungi</taxon>
        <taxon>Dikarya</taxon>
        <taxon>Ascomycota</taxon>
        <taxon>Pezizomycotina</taxon>
        <taxon>Dothideomycetes</taxon>
        <taxon>Pleosporomycetidae</taxon>
        <taxon>Pleosporales</taxon>
        <taxon>Pleosporineae</taxon>
        <taxon>Didymellaceae</taxon>
        <taxon>Ascochyta</taxon>
    </lineage>
</organism>
<dbReference type="InterPro" id="IPR032465">
    <property type="entry name" value="ACMSD"/>
</dbReference>
<dbReference type="AlphaFoldDB" id="A0A163KQ21"/>
<proteinExistence type="inferred from homology"/>
<keyword evidence="6" id="KW-1185">Reference proteome</keyword>
<dbReference type="OrthoDB" id="432010at2759"/>
<dbReference type="InterPro" id="IPR006680">
    <property type="entry name" value="Amidohydro-rel"/>
</dbReference>
<gene>
    <name evidence="5" type="ORF">ST47_g1670</name>
</gene>
<sequence>MHLSHFTILIALAIGASGISKPYTALDPAHLPDRLIALEEHVISPSLEAEATASGDFQLGPPGIFEKLKDVGAGRIAAMDAGNLSIQVLSQLPGSGSEDPEGCRKANDAVRSAIEAYPTRFAGFAVLPMGHPEEAVAELERAVTRLGFRGAMIWNHLKNGTYYDGAPFDALFAMAEKLDVPIYLHPTAPTLEMLQTLFVGNYDAQTTDALSSYAWGWHVDVGTHVLRLYSAGLFDRFPKLKLILGHNGENLSGFIDRIDGTDLRSNSTFDRVWNTNIWITTSGFFSVRNFQQLRLVTPIERIMYSVEYPYHSMIDGWEFVQKLVESKVLLGGEIDLFAYKNAETLLKL</sequence>
<dbReference type="InterPro" id="IPR032466">
    <property type="entry name" value="Metal_Hydrolase"/>
</dbReference>